<feature type="transmembrane region" description="Helical" evidence="7">
    <location>
        <begin position="319"/>
        <end position="340"/>
    </location>
</feature>
<evidence type="ECO:0000256" key="2">
    <source>
        <dbReference type="ARBA" id="ARBA00022448"/>
    </source>
</evidence>
<organism evidence="8 9">
    <name type="scientific">Candidatus Eisenbergiella merdavium</name>
    <dbReference type="NCBI Taxonomy" id="2838551"/>
    <lineage>
        <taxon>Bacteria</taxon>
        <taxon>Bacillati</taxon>
        <taxon>Bacillota</taxon>
        <taxon>Clostridia</taxon>
        <taxon>Lachnospirales</taxon>
        <taxon>Lachnospiraceae</taxon>
        <taxon>Eisenbergiella</taxon>
    </lineage>
</organism>
<keyword evidence="4 7" id="KW-0812">Transmembrane</keyword>
<feature type="transmembrane region" description="Helical" evidence="7">
    <location>
        <begin position="139"/>
        <end position="157"/>
    </location>
</feature>
<dbReference type="GO" id="GO:0015297">
    <property type="term" value="F:antiporter activity"/>
    <property type="evidence" value="ECO:0007669"/>
    <property type="project" value="InterPro"/>
</dbReference>
<feature type="transmembrane region" description="Helical" evidence="7">
    <location>
        <begin position="52"/>
        <end position="76"/>
    </location>
</feature>
<dbReference type="GO" id="GO:0042910">
    <property type="term" value="F:xenobiotic transmembrane transporter activity"/>
    <property type="evidence" value="ECO:0007669"/>
    <property type="project" value="InterPro"/>
</dbReference>
<feature type="transmembrane region" description="Helical" evidence="7">
    <location>
        <begin position="389"/>
        <end position="411"/>
    </location>
</feature>
<feature type="transmembrane region" description="Helical" evidence="7">
    <location>
        <begin position="423"/>
        <end position="443"/>
    </location>
</feature>
<dbReference type="EMBL" id="DWWS01000058">
    <property type="protein sequence ID" value="HJC25245.1"/>
    <property type="molecule type" value="Genomic_DNA"/>
</dbReference>
<keyword evidence="2" id="KW-0813">Transport</keyword>
<dbReference type="GO" id="GO:0005886">
    <property type="term" value="C:plasma membrane"/>
    <property type="evidence" value="ECO:0007669"/>
    <property type="project" value="UniProtKB-SubCell"/>
</dbReference>
<feature type="transmembrane region" description="Helical" evidence="7">
    <location>
        <begin position="284"/>
        <end position="307"/>
    </location>
</feature>
<gene>
    <name evidence="8" type="ORF">H9761_16345</name>
</gene>
<dbReference type="InterPro" id="IPR048279">
    <property type="entry name" value="MdtK-like"/>
</dbReference>
<dbReference type="AlphaFoldDB" id="A0A9D2SRZ9"/>
<feature type="transmembrane region" description="Helical" evidence="7">
    <location>
        <begin position="169"/>
        <end position="191"/>
    </location>
</feature>
<comment type="caution">
    <text evidence="8">The sequence shown here is derived from an EMBL/GenBank/DDBJ whole genome shotgun (WGS) entry which is preliminary data.</text>
</comment>
<evidence type="ECO:0000256" key="5">
    <source>
        <dbReference type="ARBA" id="ARBA00022989"/>
    </source>
</evidence>
<dbReference type="InterPro" id="IPR002528">
    <property type="entry name" value="MATE_fam"/>
</dbReference>
<dbReference type="CDD" id="cd13138">
    <property type="entry name" value="MATE_yoeA_like"/>
    <property type="match status" value="1"/>
</dbReference>
<feature type="transmembrane region" description="Helical" evidence="7">
    <location>
        <begin position="239"/>
        <end position="264"/>
    </location>
</feature>
<feature type="transmembrane region" description="Helical" evidence="7">
    <location>
        <begin position="20"/>
        <end position="40"/>
    </location>
</feature>
<keyword evidence="3" id="KW-1003">Cell membrane</keyword>
<dbReference type="NCBIfam" id="TIGR00797">
    <property type="entry name" value="matE"/>
    <property type="match status" value="1"/>
</dbReference>
<feature type="transmembrane region" description="Helical" evidence="7">
    <location>
        <begin position="97"/>
        <end position="119"/>
    </location>
</feature>
<name>A0A9D2SRZ9_9FIRM</name>
<evidence type="ECO:0000256" key="6">
    <source>
        <dbReference type="ARBA" id="ARBA00023136"/>
    </source>
</evidence>
<dbReference type="InterPro" id="IPR052031">
    <property type="entry name" value="Membrane_Transporter-Flippase"/>
</dbReference>
<keyword evidence="5 7" id="KW-1133">Transmembrane helix</keyword>
<evidence type="ECO:0000256" key="1">
    <source>
        <dbReference type="ARBA" id="ARBA00004651"/>
    </source>
</evidence>
<evidence type="ECO:0000256" key="7">
    <source>
        <dbReference type="SAM" id="Phobius"/>
    </source>
</evidence>
<evidence type="ECO:0000313" key="9">
    <source>
        <dbReference type="Proteomes" id="UP000823891"/>
    </source>
</evidence>
<reference evidence="8" key="1">
    <citation type="journal article" date="2021" name="PeerJ">
        <title>Extensive microbial diversity within the chicken gut microbiome revealed by metagenomics and culture.</title>
        <authorList>
            <person name="Gilroy R."/>
            <person name="Ravi A."/>
            <person name="Getino M."/>
            <person name="Pursley I."/>
            <person name="Horton D.L."/>
            <person name="Alikhan N.F."/>
            <person name="Baker D."/>
            <person name="Gharbi K."/>
            <person name="Hall N."/>
            <person name="Watson M."/>
            <person name="Adriaenssens E.M."/>
            <person name="Foster-Nyarko E."/>
            <person name="Jarju S."/>
            <person name="Secka A."/>
            <person name="Antonio M."/>
            <person name="Oren A."/>
            <person name="Chaudhuri R.R."/>
            <person name="La Ragione R."/>
            <person name="Hildebrand F."/>
            <person name="Pallen M.J."/>
        </authorList>
    </citation>
    <scope>NUCLEOTIDE SEQUENCE</scope>
    <source>
        <strain evidence="8">USAMLcec2-132</strain>
    </source>
</reference>
<dbReference type="PANTHER" id="PTHR43549">
    <property type="entry name" value="MULTIDRUG RESISTANCE PROTEIN YPNP-RELATED"/>
    <property type="match status" value="1"/>
</dbReference>
<comment type="subcellular location">
    <subcellularLocation>
        <location evidence="1">Cell membrane</location>
        <topology evidence="1">Multi-pass membrane protein</topology>
    </subcellularLocation>
</comment>
<feature type="transmembrane region" description="Helical" evidence="7">
    <location>
        <begin position="360"/>
        <end position="382"/>
    </location>
</feature>
<feature type="transmembrane region" description="Helical" evidence="7">
    <location>
        <begin position="197"/>
        <end position="218"/>
    </location>
</feature>
<accession>A0A9D2SRZ9</accession>
<sequence>MKEKTKKPLSFTEGPIFSSLIRFALPVLGSLILQAAYGAVDLLVVGWFGDAASISAVGTGSSFMQMVTFIITSLAMGTTVTIGQHIGEKKPEEAGRAIGTTILLFSVLGVVLTVLLEAFAGPLASILQVPAESFDKTVLYIRICSGGLLVIIAYNVISSILCGVGNANLPFLFVGIACVVNIVGDLVLVGLLRMDVAGAAIATVLAQLVSVVASLAVLKKQELPILFSLKQCRFYARQLKLILNVGVPIAIQETMVQISFLVINSIVNNMGLMPSAGYGVAQKIVSFIMLVPSSVMQSLSAFVAQNVGAGKRERAWKGFLTAMLSGCSLGVFIFLAGFFGGGVLSSLFTSDPEVIVQSAAYLRGFSAECILTCILFSSIGYFNGCGNSLPVMVQGISSAFLVRIPVAMLMASLPDTNLTLVGLSTPITTLYGILFFLVCFSWLKRKRGKL</sequence>
<keyword evidence="6 7" id="KW-0472">Membrane</keyword>
<evidence type="ECO:0000313" key="8">
    <source>
        <dbReference type="EMBL" id="HJC25245.1"/>
    </source>
</evidence>
<proteinExistence type="predicted"/>
<reference evidence="8" key="2">
    <citation type="submission" date="2021-04" db="EMBL/GenBank/DDBJ databases">
        <authorList>
            <person name="Gilroy R."/>
        </authorList>
    </citation>
    <scope>NUCLEOTIDE SEQUENCE</scope>
    <source>
        <strain evidence="8">USAMLcec2-132</strain>
    </source>
</reference>
<dbReference type="PANTHER" id="PTHR43549:SF3">
    <property type="entry name" value="MULTIDRUG RESISTANCE PROTEIN YPNP-RELATED"/>
    <property type="match status" value="1"/>
</dbReference>
<evidence type="ECO:0000256" key="3">
    <source>
        <dbReference type="ARBA" id="ARBA00022475"/>
    </source>
</evidence>
<evidence type="ECO:0000256" key="4">
    <source>
        <dbReference type="ARBA" id="ARBA00022692"/>
    </source>
</evidence>
<dbReference type="Pfam" id="PF01554">
    <property type="entry name" value="MatE"/>
    <property type="match status" value="2"/>
</dbReference>
<dbReference type="Proteomes" id="UP000823891">
    <property type="component" value="Unassembled WGS sequence"/>
</dbReference>
<dbReference type="PIRSF" id="PIRSF006603">
    <property type="entry name" value="DinF"/>
    <property type="match status" value="1"/>
</dbReference>
<protein>
    <submittedName>
        <fullName evidence="8">MATE family efflux transporter</fullName>
    </submittedName>
</protein>